<protein>
    <recommendedName>
        <fullName evidence="1">Aminoglycoside phosphotransferase domain-containing protein</fullName>
    </recommendedName>
</protein>
<organism evidence="2 3">
    <name type="scientific">Pleomassaria siparia CBS 279.74</name>
    <dbReference type="NCBI Taxonomy" id="1314801"/>
    <lineage>
        <taxon>Eukaryota</taxon>
        <taxon>Fungi</taxon>
        <taxon>Dikarya</taxon>
        <taxon>Ascomycota</taxon>
        <taxon>Pezizomycotina</taxon>
        <taxon>Dothideomycetes</taxon>
        <taxon>Pleosporomycetidae</taxon>
        <taxon>Pleosporales</taxon>
        <taxon>Pleomassariaceae</taxon>
        <taxon>Pleomassaria</taxon>
    </lineage>
</organism>
<sequence length="392" mass="44021">MSPNLQSSFWERMGLEKSHGEDCLRAVEELYPGKLVEEFEYQGYCSFTFRVSELDYTTVHHSKGGRDPSVGFGSEPRTPDAVVVQIRPTQHQLDLQTVHAASRTYGTFVPKTRNLDHILPARLLAFELDMMLGIPFSRCQPSTTILRPSTWSKQVSLVQSFASFMSRAWPSVSNPTCIPRNSRADSPVAELPTLLSECTGRVGANIIPKLNKLARHLPDAALRNRAAEVRDKILELQDYPVVLNHGDLIPSNVLVHAETWQITGVVDWAEAEWLPFGSCLYGLEHLLGYLDRPESYVAGFGCTTWRYFSNAPGLRDMFWARLYNECPGLKERKDDVALARDLGVLLWYGYAWDEGAIDRVVNEADDTAEVECLKTFLRMSGSGKENEASFGP</sequence>
<dbReference type="Pfam" id="PF01636">
    <property type="entry name" value="APH"/>
    <property type="match status" value="1"/>
</dbReference>
<evidence type="ECO:0000313" key="3">
    <source>
        <dbReference type="Proteomes" id="UP000799428"/>
    </source>
</evidence>
<dbReference type="SUPFAM" id="SSF56112">
    <property type="entry name" value="Protein kinase-like (PK-like)"/>
    <property type="match status" value="1"/>
</dbReference>
<dbReference type="Gene3D" id="3.90.1200.10">
    <property type="match status" value="1"/>
</dbReference>
<proteinExistence type="predicted"/>
<evidence type="ECO:0000313" key="2">
    <source>
        <dbReference type="EMBL" id="KAF2714894.1"/>
    </source>
</evidence>
<reference evidence="2" key="1">
    <citation type="journal article" date="2020" name="Stud. Mycol.">
        <title>101 Dothideomycetes genomes: a test case for predicting lifestyles and emergence of pathogens.</title>
        <authorList>
            <person name="Haridas S."/>
            <person name="Albert R."/>
            <person name="Binder M."/>
            <person name="Bloem J."/>
            <person name="Labutti K."/>
            <person name="Salamov A."/>
            <person name="Andreopoulos B."/>
            <person name="Baker S."/>
            <person name="Barry K."/>
            <person name="Bills G."/>
            <person name="Bluhm B."/>
            <person name="Cannon C."/>
            <person name="Castanera R."/>
            <person name="Culley D."/>
            <person name="Daum C."/>
            <person name="Ezra D."/>
            <person name="Gonzalez J."/>
            <person name="Henrissat B."/>
            <person name="Kuo A."/>
            <person name="Liang C."/>
            <person name="Lipzen A."/>
            <person name="Lutzoni F."/>
            <person name="Magnuson J."/>
            <person name="Mondo S."/>
            <person name="Nolan M."/>
            <person name="Ohm R."/>
            <person name="Pangilinan J."/>
            <person name="Park H.-J."/>
            <person name="Ramirez L."/>
            <person name="Alfaro M."/>
            <person name="Sun H."/>
            <person name="Tritt A."/>
            <person name="Yoshinaga Y."/>
            <person name="Zwiers L.-H."/>
            <person name="Turgeon B."/>
            <person name="Goodwin S."/>
            <person name="Spatafora J."/>
            <person name="Crous P."/>
            <person name="Grigoriev I."/>
        </authorList>
    </citation>
    <scope>NUCLEOTIDE SEQUENCE</scope>
    <source>
        <strain evidence="2">CBS 279.74</strain>
    </source>
</reference>
<dbReference type="InterPro" id="IPR011009">
    <property type="entry name" value="Kinase-like_dom_sf"/>
</dbReference>
<accession>A0A6G1KPW2</accession>
<dbReference type="InterPro" id="IPR002575">
    <property type="entry name" value="Aminoglycoside_PTrfase"/>
</dbReference>
<dbReference type="Proteomes" id="UP000799428">
    <property type="component" value="Unassembled WGS sequence"/>
</dbReference>
<dbReference type="AlphaFoldDB" id="A0A6G1KPW2"/>
<dbReference type="EMBL" id="MU005764">
    <property type="protein sequence ID" value="KAF2714894.1"/>
    <property type="molecule type" value="Genomic_DNA"/>
</dbReference>
<feature type="domain" description="Aminoglycoside phosphotransferase" evidence="1">
    <location>
        <begin position="216"/>
        <end position="273"/>
    </location>
</feature>
<name>A0A6G1KPW2_9PLEO</name>
<evidence type="ECO:0000259" key="1">
    <source>
        <dbReference type="Pfam" id="PF01636"/>
    </source>
</evidence>
<dbReference type="OrthoDB" id="5598852at2759"/>
<gene>
    <name evidence="2" type="ORF">K504DRAFT_469261</name>
</gene>
<keyword evidence="3" id="KW-1185">Reference proteome</keyword>